<feature type="region of interest" description="Disordered" evidence="1">
    <location>
        <begin position="17"/>
        <end position="36"/>
    </location>
</feature>
<proteinExistence type="predicted"/>
<accession>A0A8H6IFG0</accession>
<name>A0A8H6IFG0_9AGAR</name>
<evidence type="ECO:0000313" key="3">
    <source>
        <dbReference type="Proteomes" id="UP000521943"/>
    </source>
</evidence>
<reference evidence="2 3" key="1">
    <citation type="submission" date="2020-07" db="EMBL/GenBank/DDBJ databases">
        <title>Comparative genomics of pyrophilous fungi reveals a link between fire events and developmental genes.</title>
        <authorList>
            <consortium name="DOE Joint Genome Institute"/>
            <person name="Steindorff A.S."/>
            <person name="Carver A."/>
            <person name="Calhoun S."/>
            <person name="Stillman K."/>
            <person name="Liu H."/>
            <person name="Lipzen A."/>
            <person name="Pangilinan J."/>
            <person name="Labutti K."/>
            <person name="Bruns T.D."/>
            <person name="Grigoriev I.V."/>
        </authorList>
    </citation>
    <scope>NUCLEOTIDE SEQUENCE [LARGE SCALE GENOMIC DNA]</scope>
    <source>
        <strain evidence="2 3">CBS 144469</strain>
    </source>
</reference>
<dbReference type="OrthoDB" id="3038120at2759"/>
<protein>
    <submittedName>
        <fullName evidence="2">Uncharacterized protein</fullName>
    </submittedName>
</protein>
<sequence length="356" mass="39843">MPYTPILFARRRRRKKVGGWVPKSNNPSPAHVRRYVPPRPPSPFTVRDAPASHQVFRTPELLENILIRADWQSVMSISRSSFYGRTVAQLAVCCRILEVILPFVGNKMEKAKKFLDMMDRVGAGIIGSVARRLLAINSAWMDEAISAGITRFVSCRDLNLVVPPGRLELAVGWLGSLGYNTVRISPPSLPYSDSVTQIARMGRKIGGILLFATISEARNGIAHVVASSLITTQANIITSSRVYSFYPNSIATQLALRTEFPHLKAIRKLCSPYVLTYNNEHWKRCGNLCPVAQRNTVGDKGIASFVFDSSRVVPVTRFEGTDYLLAEHVILWRFSLKCRNRACENYDPGIERVLLI</sequence>
<dbReference type="AlphaFoldDB" id="A0A8H6IFG0"/>
<dbReference type="EMBL" id="JACGCI010000006">
    <property type="protein sequence ID" value="KAF6763372.1"/>
    <property type="molecule type" value="Genomic_DNA"/>
</dbReference>
<dbReference type="Proteomes" id="UP000521943">
    <property type="component" value="Unassembled WGS sequence"/>
</dbReference>
<keyword evidence="3" id="KW-1185">Reference proteome</keyword>
<evidence type="ECO:0000313" key="2">
    <source>
        <dbReference type="EMBL" id="KAF6763372.1"/>
    </source>
</evidence>
<comment type="caution">
    <text evidence="2">The sequence shown here is derived from an EMBL/GenBank/DDBJ whole genome shotgun (WGS) entry which is preliminary data.</text>
</comment>
<organism evidence="2 3">
    <name type="scientific">Ephemerocybe angulata</name>
    <dbReference type="NCBI Taxonomy" id="980116"/>
    <lineage>
        <taxon>Eukaryota</taxon>
        <taxon>Fungi</taxon>
        <taxon>Dikarya</taxon>
        <taxon>Basidiomycota</taxon>
        <taxon>Agaricomycotina</taxon>
        <taxon>Agaricomycetes</taxon>
        <taxon>Agaricomycetidae</taxon>
        <taxon>Agaricales</taxon>
        <taxon>Agaricineae</taxon>
        <taxon>Psathyrellaceae</taxon>
        <taxon>Ephemerocybe</taxon>
    </lineage>
</organism>
<evidence type="ECO:0000256" key="1">
    <source>
        <dbReference type="SAM" id="MobiDB-lite"/>
    </source>
</evidence>
<gene>
    <name evidence="2" type="ORF">DFP72DRAFT_1060535</name>
</gene>